<dbReference type="EMBL" id="VXIS01000050">
    <property type="protein sequence ID" value="KAA8910092.1"/>
    <property type="molecule type" value="Genomic_DNA"/>
</dbReference>
<dbReference type="CDD" id="cd04301">
    <property type="entry name" value="NAT_SF"/>
    <property type="match status" value="1"/>
</dbReference>
<dbReference type="Pfam" id="PF00583">
    <property type="entry name" value="Acetyltransf_1"/>
    <property type="match status" value="1"/>
</dbReference>
<evidence type="ECO:0000256" key="3">
    <source>
        <dbReference type="SAM" id="MobiDB-lite"/>
    </source>
</evidence>
<dbReference type="PANTHER" id="PTHR45910">
    <property type="entry name" value="N-ALPHA-ACETYLTRANSFERASE 20"/>
    <property type="match status" value="1"/>
</dbReference>
<evidence type="ECO:0000256" key="1">
    <source>
        <dbReference type="ARBA" id="ARBA00022679"/>
    </source>
</evidence>
<protein>
    <submittedName>
        <fullName evidence="5">Acyl-CoA N-acyltransferase</fullName>
    </submittedName>
</protein>
<evidence type="ECO:0000313" key="5">
    <source>
        <dbReference type="EMBL" id="KAA8910092.1"/>
    </source>
</evidence>
<accession>A0A5J5F2B5</accession>
<feature type="compositionally biased region" description="Basic and acidic residues" evidence="3">
    <location>
        <begin position="161"/>
        <end position="180"/>
    </location>
</feature>
<dbReference type="InterPro" id="IPR016181">
    <property type="entry name" value="Acyl_CoA_acyltransferase"/>
</dbReference>
<dbReference type="Gene3D" id="3.40.630.30">
    <property type="match status" value="1"/>
</dbReference>
<dbReference type="GO" id="GO:0004596">
    <property type="term" value="F:protein-N-terminal amino-acid acetyltransferase activity"/>
    <property type="evidence" value="ECO:0007669"/>
    <property type="project" value="TreeGrafter"/>
</dbReference>
<dbReference type="SUPFAM" id="SSF55729">
    <property type="entry name" value="Acyl-CoA N-acyltransferases (Nat)"/>
    <property type="match status" value="1"/>
</dbReference>
<name>A0A5J5F2B5_9PEZI</name>
<dbReference type="PROSITE" id="PS51186">
    <property type="entry name" value="GNAT"/>
    <property type="match status" value="1"/>
</dbReference>
<dbReference type="InParanoid" id="A0A5J5F2B5"/>
<evidence type="ECO:0000256" key="2">
    <source>
        <dbReference type="ARBA" id="ARBA00023315"/>
    </source>
</evidence>
<dbReference type="FunFam" id="3.40.630.30:FF:000065">
    <property type="entry name" value="N-terminal acetyltransferase complex ARD1 subunit homolog"/>
    <property type="match status" value="1"/>
</dbReference>
<dbReference type="InterPro" id="IPR051646">
    <property type="entry name" value="NatB_acetyltransferase_subunit"/>
</dbReference>
<dbReference type="FunCoup" id="A0A5J5F2B5">
    <property type="interactions" value="858"/>
</dbReference>
<keyword evidence="1 5" id="KW-0808">Transferase</keyword>
<dbReference type="Proteomes" id="UP000326924">
    <property type="component" value="Unassembled WGS sequence"/>
</dbReference>
<comment type="caution">
    <text evidence="5">The sequence shown here is derived from an EMBL/GenBank/DDBJ whole genome shotgun (WGS) entry which is preliminary data.</text>
</comment>
<keyword evidence="6" id="KW-1185">Reference proteome</keyword>
<dbReference type="AlphaFoldDB" id="A0A5J5F2B5"/>
<organism evidence="5 6">
    <name type="scientific">Sphaerosporella brunnea</name>
    <dbReference type="NCBI Taxonomy" id="1250544"/>
    <lineage>
        <taxon>Eukaryota</taxon>
        <taxon>Fungi</taxon>
        <taxon>Dikarya</taxon>
        <taxon>Ascomycota</taxon>
        <taxon>Pezizomycotina</taxon>
        <taxon>Pezizomycetes</taxon>
        <taxon>Pezizales</taxon>
        <taxon>Pyronemataceae</taxon>
        <taxon>Sphaerosporella</taxon>
    </lineage>
</organism>
<gene>
    <name evidence="5" type="ORF">FN846DRAFT_939839</name>
</gene>
<feature type="region of interest" description="Disordered" evidence="3">
    <location>
        <begin position="142"/>
        <end position="180"/>
    </location>
</feature>
<dbReference type="InterPro" id="IPR000182">
    <property type="entry name" value="GNAT_dom"/>
</dbReference>
<evidence type="ECO:0000313" key="6">
    <source>
        <dbReference type="Proteomes" id="UP000326924"/>
    </source>
</evidence>
<dbReference type="PANTHER" id="PTHR45910:SF1">
    <property type="entry name" value="N-ALPHA-ACETYLTRANSFERASE 20"/>
    <property type="match status" value="1"/>
</dbReference>
<dbReference type="GO" id="GO:0031416">
    <property type="term" value="C:NatB complex"/>
    <property type="evidence" value="ECO:0007669"/>
    <property type="project" value="TreeGrafter"/>
</dbReference>
<keyword evidence="2 5" id="KW-0012">Acyltransferase</keyword>
<feature type="domain" description="N-acetyltransferase" evidence="4">
    <location>
        <begin position="2"/>
        <end position="157"/>
    </location>
</feature>
<sequence>MSSVRPFTALDLFKFNATNLDPLTENYDISFYLNYLARWPTYFCAIENASGRIMGYIMGKAEGSYTNWHGHVTALTVAPNYRRLGLAKTMMDELERVTDVLYKGYFVDLYVRVSNEIAIGMYERLGYSVYRSVVDYYSGSRPGEPDEDAFDMRKPMKRDKKRESIRENGRNFKVRPEDVY</sequence>
<reference evidence="5 6" key="1">
    <citation type="submission" date="2019-09" db="EMBL/GenBank/DDBJ databases">
        <title>Draft genome of the ectomycorrhizal ascomycete Sphaerosporella brunnea.</title>
        <authorList>
            <consortium name="DOE Joint Genome Institute"/>
            <person name="Benucci G.M."/>
            <person name="Marozzi G."/>
            <person name="Antonielli L."/>
            <person name="Sanchez S."/>
            <person name="Marco P."/>
            <person name="Wang X."/>
            <person name="Falini L.B."/>
            <person name="Barry K."/>
            <person name="Haridas S."/>
            <person name="Lipzen A."/>
            <person name="Labutti K."/>
            <person name="Grigoriev I.V."/>
            <person name="Murat C."/>
            <person name="Martin F."/>
            <person name="Albertini E."/>
            <person name="Donnini D."/>
            <person name="Bonito G."/>
        </authorList>
    </citation>
    <scope>NUCLEOTIDE SEQUENCE [LARGE SCALE GENOMIC DNA]</scope>
    <source>
        <strain evidence="5 6">Sb_GMNB300</strain>
    </source>
</reference>
<evidence type="ECO:0000259" key="4">
    <source>
        <dbReference type="PROSITE" id="PS51186"/>
    </source>
</evidence>
<proteinExistence type="predicted"/>
<dbReference type="OrthoDB" id="10264728at2759"/>